<dbReference type="PANTHER" id="PTHR42820:SF23">
    <property type="entry name" value="OXIDOREDUCTASE"/>
    <property type="match status" value="1"/>
</dbReference>
<dbReference type="Pfam" id="PF13561">
    <property type="entry name" value="adh_short_C2"/>
    <property type="match status" value="1"/>
</dbReference>
<dbReference type="RefSeq" id="WP_208240291.1">
    <property type="nucleotide sequence ID" value="NZ_JAGEPF010000007.1"/>
</dbReference>
<organism evidence="1 2">
    <name type="scientific">Actinomadura violacea</name>
    <dbReference type="NCBI Taxonomy" id="2819934"/>
    <lineage>
        <taxon>Bacteria</taxon>
        <taxon>Bacillati</taxon>
        <taxon>Actinomycetota</taxon>
        <taxon>Actinomycetes</taxon>
        <taxon>Streptosporangiales</taxon>
        <taxon>Thermomonosporaceae</taxon>
        <taxon>Actinomadura</taxon>
    </lineage>
</organism>
<protein>
    <submittedName>
        <fullName evidence="1">SDR family oxidoreductase</fullName>
    </submittedName>
</protein>
<dbReference type="EMBL" id="JAGEPF010000007">
    <property type="protein sequence ID" value="MBO2458335.1"/>
    <property type="molecule type" value="Genomic_DNA"/>
</dbReference>
<keyword evidence="2" id="KW-1185">Reference proteome</keyword>
<comment type="caution">
    <text evidence="1">The sequence shown here is derived from an EMBL/GenBank/DDBJ whole genome shotgun (WGS) entry which is preliminary data.</text>
</comment>
<evidence type="ECO:0000313" key="1">
    <source>
        <dbReference type="EMBL" id="MBO2458335.1"/>
    </source>
</evidence>
<proteinExistence type="predicted"/>
<dbReference type="InterPro" id="IPR002347">
    <property type="entry name" value="SDR_fam"/>
</dbReference>
<dbReference type="PRINTS" id="PR00081">
    <property type="entry name" value="GDHRDH"/>
</dbReference>
<dbReference type="PANTHER" id="PTHR42820">
    <property type="entry name" value="SHORT-CHAIN DEHYDROGENASE REDUCTASE"/>
    <property type="match status" value="1"/>
</dbReference>
<dbReference type="Gene3D" id="3.40.50.720">
    <property type="entry name" value="NAD(P)-binding Rossmann-like Domain"/>
    <property type="match status" value="2"/>
</dbReference>
<gene>
    <name evidence="1" type="ORF">J4709_12235</name>
</gene>
<dbReference type="Proteomes" id="UP000680206">
    <property type="component" value="Unassembled WGS sequence"/>
</dbReference>
<accession>A0ABS3RQI9</accession>
<reference evidence="1 2" key="1">
    <citation type="submission" date="2021-03" db="EMBL/GenBank/DDBJ databases">
        <title>Actinomadura violae sp. nov., isolated from lichen in Thailand.</title>
        <authorList>
            <person name="Kanchanasin P."/>
            <person name="Saeng-In P."/>
            <person name="Phongsopitanun W."/>
            <person name="Yuki M."/>
            <person name="Kudo T."/>
            <person name="Ohkuma M."/>
            <person name="Tanasupawat S."/>
        </authorList>
    </citation>
    <scope>NUCLEOTIDE SEQUENCE [LARGE SCALE GENOMIC DNA]</scope>
    <source>
        <strain evidence="1 2">LCR2-06</strain>
    </source>
</reference>
<name>A0ABS3RQI9_9ACTN</name>
<evidence type="ECO:0000313" key="2">
    <source>
        <dbReference type="Proteomes" id="UP000680206"/>
    </source>
</evidence>
<dbReference type="InterPro" id="IPR036291">
    <property type="entry name" value="NAD(P)-bd_dom_sf"/>
</dbReference>
<dbReference type="SUPFAM" id="SSF51735">
    <property type="entry name" value="NAD(P)-binding Rossmann-fold domains"/>
    <property type="match status" value="1"/>
</dbReference>
<sequence length="114" mass="11638">MTSCFHGKTVLVTGGGSGIGRDVARSFARPEQVAALVTETVQRHGGLDIAANAAGVLTATGETRTERDDRYGRQVPAGRVGALREITAAVLYLASPEAAFLIGTDLVIDGGAAA</sequence>